<evidence type="ECO:0000313" key="3">
    <source>
        <dbReference type="EMBL" id="OBK14138.1"/>
    </source>
</evidence>
<dbReference type="Proteomes" id="UP000093629">
    <property type="component" value="Unassembled WGS sequence"/>
</dbReference>
<keyword evidence="4" id="KW-1185">Reference proteome</keyword>
<dbReference type="AlphaFoldDB" id="A0A1A3MW59"/>
<name>A0A1A3MW59_MYCAS</name>
<dbReference type="OrthoDB" id="5242272at2"/>
<evidence type="ECO:0000313" key="4">
    <source>
        <dbReference type="Proteomes" id="UP000093629"/>
    </source>
</evidence>
<comment type="caution">
    <text evidence="3">The sequence shown here is derived from an EMBL/GenBank/DDBJ whole genome shotgun (WGS) entry which is preliminary data.</text>
</comment>
<proteinExistence type="predicted"/>
<accession>A0A1A3MW59</accession>
<feature type="region of interest" description="Disordered" evidence="1">
    <location>
        <begin position="500"/>
        <end position="529"/>
    </location>
</feature>
<dbReference type="RefSeq" id="WP_065159617.1">
    <property type="nucleotide sequence ID" value="NZ_LZLQ01000100.1"/>
</dbReference>
<dbReference type="Pfam" id="PF02720">
    <property type="entry name" value="DUF222"/>
    <property type="match status" value="1"/>
</dbReference>
<gene>
    <name evidence="3" type="ORF">A5636_00750</name>
</gene>
<evidence type="ECO:0000256" key="1">
    <source>
        <dbReference type="SAM" id="MobiDB-lite"/>
    </source>
</evidence>
<dbReference type="InterPro" id="IPR003615">
    <property type="entry name" value="HNH_nuc"/>
</dbReference>
<dbReference type="CDD" id="cd00085">
    <property type="entry name" value="HNHc"/>
    <property type="match status" value="1"/>
</dbReference>
<dbReference type="InterPro" id="IPR003870">
    <property type="entry name" value="DUF222"/>
</dbReference>
<dbReference type="EMBL" id="LZLQ01000100">
    <property type="protein sequence ID" value="OBK14138.1"/>
    <property type="molecule type" value="Genomic_DNA"/>
</dbReference>
<sequence>MFDSMSDLDPADLVATIEATHRTESVLVAQRMAAVAALLRQRRAAAELVEDQPGYSEIDGFDQTKAEVAAAMNLSPLAASYLVLDAEALDTRLPQLAALLAEGRVDWRTVRLIISRTALVVDDELVAKLDGALAARIGNWRSWSRQRIVNEVDAAVKGIDPDAARERREGAEDDRHVRIDAMDNGMAEISGTVTATAATAFDRVLSQLARQVCVSDPRTMDQRRADALGALAQGRVLPCRCGEDGCPAASVGTDQAPGGARVVINVVAAEQTVLGDSAQHGYLMGYGVVDAEQVRQLVASAAVHVVDPYTSPIRALDYQPSAALVRAVQCRDLTCRFPGCSRPAVRCDLDHTIPFNHQDPDAGGKTVFENLKCLCRQHHLLKTFGGWRDRQLSDGTVIWTSPTGHVYTTQPAGADLFPQLGAPVCAPPVKNRHNRFRQRASRIKQARRHNREQRPVNERRRWLEEARRQELANRRFRNRMRDMLAIFKGTPSTSPFCKWVNDPREPEVLPDDWQPEFSTPDPLPDDPPF</sequence>
<organism evidence="3 4">
    <name type="scientific">Mycobacterium asiaticum</name>
    <dbReference type="NCBI Taxonomy" id="1790"/>
    <lineage>
        <taxon>Bacteria</taxon>
        <taxon>Bacillati</taxon>
        <taxon>Actinomycetota</taxon>
        <taxon>Actinomycetes</taxon>
        <taxon>Mycobacteriales</taxon>
        <taxon>Mycobacteriaceae</taxon>
        <taxon>Mycobacterium</taxon>
    </lineage>
</organism>
<evidence type="ECO:0000259" key="2">
    <source>
        <dbReference type="SMART" id="SM00507"/>
    </source>
</evidence>
<dbReference type="SMART" id="SM00507">
    <property type="entry name" value="HNHc"/>
    <property type="match status" value="1"/>
</dbReference>
<reference evidence="3 4" key="1">
    <citation type="submission" date="2016-06" db="EMBL/GenBank/DDBJ databases">
        <authorList>
            <person name="Kjaerup R.B."/>
            <person name="Dalgaard T.S."/>
            <person name="Juul-Madsen H.R."/>
        </authorList>
    </citation>
    <scope>NUCLEOTIDE SEQUENCE [LARGE SCALE GENOMIC DNA]</scope>
    <source>
        <strain evidence="3 4">1245139.5</strain>
    </source>
</reference>
<protein>
    <submittedName>
        <fullName evidence="3">HNH nuclease</fullName>
    </submittedName>
</protein>
<feature type="domain" description="HNH nuclease" evidence="2">
    <location>
        <begin position="324"/>
        <end position="380"/>
    </location>
</feature>